<comment type="caution">
    <text evidence="2">The sequence shown here is derived from an EMBL/GenBank/DDBJ whole genome shotgun (WGS) entry which is preliminary data.</text>
</comment>
<dbReference type="PANTHER" id="PTHR33240:SF15">
    <property type="entry name" value="GAG-PRO-LIKE PROTEIN"/>
    <property type="match status" value="1"/>
</dbReference>
<proteinExistence type="predicted"/>
<evidence type="ECO:0000256" key="1">
    <source>
        <dbReference type="SAM" id="Phobius"/>
    </source>
</evidence>
<gene>
    <name evidence="2" type="ORF">Adt_30652</name>
</gene>
<protein>
    <submittedName>
        <fullName evidence="2">Uncharacterized protein</fullName>
    </submittedName>
</protein>
<dbReference type="Proteomes" id="UP001604336">
    <property type="component" value="Unassembled WGS sequence"/>
</dbReference>
<keyword evidence="1" id="KW-0472">Membrane</keyword>
<name>A0ABD1RCQ8_9LAMI</name>
<evidence type="ECO:0000313" key="3">
    <source>
        <dbReference type="Proteomes" id="UP001604336"/>
    </source>
</evidence>
<organism evidence="2 3">
    <name type="scientific">Abeliophyllum distichum</name>
    <dbReference type="NCBI Taxonomy" id="126358"/>
    <lineage>
        <taxon>Eukaryota</taxon>
        <taxon>Viridiplantae</taxon>
        <taxon>Streptophyta</taxon>
        <taxon>Embryophyta</taxon>
        <taxon>Tracheophyta</taxon>
        <taxon>Spermatophyta</taxon>
        <taxon>Magnoliopsida</taxon>
        <taxon>eudicotyledons</taxon>
        <taxon>Gunneridae</taxon>
        <taxon>Pentapetalae</taxon>
        <taxon>asterids</taxon>
        <taxon>lamiids</taxon>
        <taxon>Lamiales</taxon>
        <taxon>Oleaceae</taxon>
        <taxon>Forsythieae</taxon>
        <taxon>Abeliophyllum</taxon>
    </lineage>
</organism>
<keyword evidence="3" id="KW-1185">Reference proteome</keyword>
<dbReference type="PANTHER" id="PTHR33240">
    <property type="entry name" value="OS08G0508500 PROTEIN"/>
    <property type="match status" value="1"/>
</dbReference>
<sequence>MRALCRRAHHEFTTKLRKGSKRRAYGKLAVLAVVARYGLGWMLVDDGSTVNILFGSAFNQIDVDHELTAISEPLFSFTRDSLVLRGRITLAVDFGEPSCNLRKFMKFLIVDTRSTYHGVFRRLVLKDLQAVTSIHHLAIKFPTQGGVAKIRGNQTEAMACYMNILRKVAKCKEVTPAVMTIHSEPMNVDHKEMD</sequence>
<dbReference type="AlphaFoldDB" id="A0ABD1RCQ8"/>
<reference evidence="3" key="1">
    <citation type="submission" date="2024-07" db="EMBL/GenBank/DDBJ databases">
        <title>Two chromosome-level genome assemblies of Korean endemic species Abeliophyllum distichum and Forsythia ovata (Oleaceae).</title>
        <authorList>
            <person name="Jang H."/>
        </authorList>
    </citation>
    <scope>NUCLEOTIDE SEQUENCE [LARGE SCALE GENOMIC DNA]</scope>
</reference>
<keyword evidence="1" id="KW-0812">Transmembrane</keyword>
<dbReference type="EMBL" id="JBFOLK010000009">
    <property type="protein sequence ID" value="KAL2485896.1"/>
    <property type="molecule type" value="Genomic_DNA"/>
</dbReference>
<keyword evidence="1" id="KW-1133">Transmembrane helix</keyword>
<feature type="transmembrane region" description="Helical" evidence="1">
    <location>
        <begin position="24"/>
        <end position="44"/>
    </location>
</feature>
<evidence type="ECO:0000313" key="2">
    <source>
        <dbReference type="EMBL" id="KAL2485896.1"/>
    </source>
</evidence>
<accession>A0ABD1RCQ8</accession>